<dbReference type="Proteomes" id="UP000186601">
    <property type="component" value="Unassembled WGS sequence"/>
</dbReference>
<dbReference type="AlphaFoldDB" id="A0A2R6RQ43"/>
<sequence>MAKKVRKVDVSKVQNYKEDIDTLLVFAGLFSAVMTAFIIESYKTLQQDPSLQALMQIASQTSSYTLSAVFFNSTTIQTTAPSPPFQPQPVDVHINALWFASLIFSLITASLAMLVKQWLREYLAGDFTSGQAQLRTRHFRIPGVERWKVFEIAATLPHLLQLSLALFFAGLCLFTSSIHPTLAKTSIPIVSGWALFIILTTLAPAFFPRCPYKTALLRGLMKRLRQYLYPISQLIQACISSAGTHIQDRMYGTGYDVLVLLGLSREKNVRSFLYTTARSVFIVAVPAVLSPKGEEGPQTGGEEGPQTGGEEEPQTGTGEVQPGPAGTRSLTFEHYEAKRLKAKQLKQTMKAPLSPFRSLGMFVLKWKADHSPDFFEEDEAARRWNSDLDVLAAVDATQADDELFSTLIRESVRQIYPKPTADATIDFILKAIGNRLDRGGDDVRALLPLDLSNLTEQAWRAVTGMAAELLEGEIGSQPSVAGELTGTSSGSSSVEPTGTDSGSSPVEPIVTGSGSSSVEPTGTDSGSSPTVGSTGTGSGSQVPLTWKPWMSTALLILMSRPLRSNALGDEDSLKIIPSCIKRNFRDVYVALTARNDHKIRIPYMASWGLEDDEDSEDSGFLFDGFTVRKVEGILDSIHIHHVLEHQSPLEAYNLLNATILNWFYPTPHATASVFKLLVQSNMKALSMESVRLLANIVIGLLERIDKNDATQNSTNPKPWMIEAMQTLLITAAMIIHPQQSRHANGFSSQQATTSLAVAQTEDIGTLKETDAYKTIQKICDLATCPSLKLVRATLDFFTQQSVQEDYTPNDRTISLISAISVSISRDGLENLIKELKETVRLRVEYHKDKPVDSRVRVAERAQLLGLCRLAIRLVPRALKYGTDARDWQELFSYVIGLVKQHITARERDEQEWRPRYVMEWLPRRERDQWQILAELCLQDIEGLERETFKLFQDTRTWATTHPHQQIKIRKKHRDRYDSYFGDDFIKALSELSPNTQTARTKLLKNPPSTQTGAELPNPENHSGGVEGIHSESSGSATETKRELNLAGDTQGQKAANGDEIEEHIE</sequence>
<keyword evidence="5" id="KW-1185">Reference proteome</keyword>
<feature type="transmembrane region" description="Helical" evidence="2">
    <location>
        <begin position="20"/>
        <end position="39"/>
    </location>
</feature>
<comment type="caution">
    <text evidence="4">The sequence shown here is derived from an EMBL/GenBank/DDBJ whole genome shotgun (WGS) entry which is preliminary data.</text>
</comment>
<keyword evidence="2" id="KW-1133">Transmembrane helix</keyword>
<keyword evidence="2" id="KW-0472">Membrane</keyword>
<organism evidence="4 5">
    <name type="scientific">Hermanssonia centrifuga</name>
    <dbReference type="NCBI Taxonomy" id="98765"/>
    <lineage>
        <taxon>Eukaryota</taxon>
        <taxon>Fungi</taxon>
        <taxon>Dikarya</taxon>
        <taxon>Basidiomycota</taxon>
        <taxon>Agaricomycotina</taxon>
        <taxon>Agaricomycetes</taxon>
        <taxon>Polyporales</taxon>
        <taxon>Meruliaceae</taxon>
        <taxon>Hermanssonia</taxon>
    </lineage>
</organism>
<feature type="region of interest" description="Disordered" evidence="1">
    <location>
        <begin position="476"/>
        <end position="543"/>
    </location>
</feature>
<feature type="domain" description="DUF6535" evidence="3">
    <location>
        <begin position="2"/>
        <end position="176"/>
    </location>
</feature>
<evidence type="ECO:0000256" key="2">
    <source>
        <dbReference type="SAM" id="Phobius"/>
    </source>
</evidence>
<accession>A0A2R6RQ43</accession>
<dbReference type="OrthoDB" id="3185525at2759"/>
<name>A0A2R6RQ43_9APHY</name>
<dbReference type="InterPro" id="IPR045338">
    <property type="entry name" value="DUF6535"/>
</dbReference>
<dbReference type="EMBL" id="MLYV02000195">
    <property type="protein sequence ID" value="PSS32142.1"/>
    <property type="molecule type" value="Genomic_DNA"/>
</dbReference>
<feature type="region of interest" description="Disordered" evidence="1">
    <location>
        <begin position="998"/>
        <end position="1065"/>
    </location>
</feature>
<feature type="compositionally biased region" description="Gly residues" evidence="1">
    <location>
        <begin position="298"/>
        <end position="307"/>
    </location>
</feature>
<feature type="transmembrane region" description="Helical" evidence="2">
    <location>
        <begin position="159"/>
        <end position="179"/>
    </location>
</feature>
<gene>
    <name evidence="4" type="ORF">PHLCEN_2v2098</name>
</gene>
<proteinExistence type="predicted"/>
<protein>
    <recommendedName>
        <fullName evidence="3">DUF6535 domain-containing protein</fullName>
    </recommendedName>
</protein>
<evidence type="ECO:0000313" key="5">
    <source>
        <dbReference type="Proteomes" id="UP000186601"/>
    </source>
</evidence>
<dbReference type="Pfam" id="PF20153">
    <property type="entry name" value="DUF6535"/>
    <property type="match status" value="1"/>
</dbReference>
<keyword evidence="2" id="KW-0812">Transmembrane</keyword>
<feature type="region of interest" description="Disordered" evidence="1">
    <location>
        <begin position="292"/>
        <end position="327"/>
    </location>
</feature>
<reference evidence="4 5" key="1">
    <citation type="submission" date="2018-02" db="EMBL/GenBank/DDBJ databases">
        <title>Genome sequence of the basidiomycete white-rot fungus Phlebia centrifuga.</title>
        <authorList>
            <person name="Granchi Z."/>
            <person name="Peng M."/>
            <person name="de Vries R.P."/>
            <person name="Hilden K."/>
            <person name="Makela M.R."/>
            <person name="Grigoriev I."/>
            <person name="Riley R."/>
        </authorList>
    </citation>
    <scope>NUCLEOTIDE SEQUENCE [LARGE SCALE GENOMIC DNA]</scope>
    <source>
        <strain evidence="4 5">FBCC195</strain>
    </source>
</reference>
<feature type="compositionally biased region" description="Low complexity" evidence="1">
    <location>
        <begin position="521"/>
        <end position="533"/>
    </location>
</feature>
<feature type="transmembrane region" description="Helical" evidence="2">
    <location>
        <begin position="185"/>
        <end position="207"/>
    </location>
</feature>
<evidence type="ECO:0000256" key="1">
    <source>
        <dbReference type="SAM" id="MobiDB-lite"/>
    </source>
</evidence>
<evidence type="ECO:0000313" key="4">
    <source>
        <dbReference type="EMBL" id="PSS32142.1"/>
    </source>
</evidence>
<evidence type="ECO:0000259" key="3">
    <source>
        <dbReference type="Pfam" id="PF20153"/>
    </source>
</evidence>
<feature type="transmembrane region" description="Helical" evidence="2">
    <location>
        <begin position="96"/>
        <end position="115"/>
    </location>
</feature>
<feature type="compositionally biased region" description="Polar residues" evidence="1">
    <location>
        <begin position="494"/>
        <end position="504"/>
    </location>
</feature>